<feature type="transmembrane region" description="Helical" evidence="5">
    <location>
        <begin position="188"/>
        <end position="207"/>
    </location>
</feature>
<keyword evidence="2 5" id="KW-0812">Transmembrane</keyword>
<dbReference type="AlphaFoldDB" id="I4C9A5"/>
<feature type="domain" description="Major facilitator superfamily (MFS) profile" evidence="6">
    <location>
        <begin position="28"/>
        <end position="428"/>
    </location>
</feature>
<feature type="transmembrane region" description="Helical" evidence="5">
    <location>
        <begin position="405"/>
        <end position="424"/>
    </location>
</feature>
<evidence type="ECO:0000256" key="5">
    <source>
        <dbReference type="SAM" id="Phobius"/>
    </source>
</evidence>
<feature type="transmembrane region" description="Helical" evidence="5">
    <location>
        <begin position="373"/>
        <end position="399"/>
    </location>
</feature>
<accession>I4C9A5</accession>
<protein>
    <submittedName>
        <fullName evidence="7">Sugar phosphate permease</fullName>
    </submittedName>
</protein>
<feature type="transmembrane region" description="Helical" evidence="5">
    <location>
        <begin position="314"/>
        <end position="334"/>
    </location>
</feature>
<evidence type="ECO:0000313" key="7">
    <source>
        <dbReference type="EMBL" id="AFM26146.1"/>
    </source>
</evidence>
<dbReference type="PANTHER" id="PTHR11662:SF399">
    <property type="entry name" value="FI19708P1-RELATED"/>
    <property type="match status" value="1"/>
</dbReference>
<dbReference type="InterPro" id="IPR011701">
    <property type="entry name" value="MFS"/>
</dbReference>
<dbReference type="Pfam" id="PF07690">
    <property type="entry name" value="MFS_1"/>
    <property type="match status" value="1"/>
</dbReference>
<dbReference type="RefSeq" id="WP_014811278.1">
    <property type="nucleotide sequence ID" value="NC_018025.1"/>
</dbReference>
<dbReference type="OrthoDB" id="5315372at2"/>
<evidence type="ECO:0000256" key="2">
    <source>
        <dbReference type="ARBA" id="ARBA00022692"/>
    </source>
</evidence>
<sequence>MSIEATRLDQPSAPVIANVKVGKLRLWICVVTFLAYMVAFFDRANVAVLIADNAFTNAFGITEDKSVQGLLLTAFLFFYGAACFFAGPFVHRFGPRNTLGFALAFWAVLMTVMGSISSVAVLLVCRALLGLGESVLGPSTSKLVQAWFPVHERAKANGAWYMGIQLSQMLSMPLIAWCIALFGWRESLFMLAVAGAVPVLLCFRFVYNSPSLHPRITKEEVAYITAGREGEVAEERAGRFSFVRNQDFWLIALIYACLNAGFWGFMGWVPTYFKATLGFSFTTMGVLSALPYVAGAISIIVVPPLMDKFNSRAAFVMIGCLGFAVLLFVAMYATTPAMCVALLCLAQVFLSPAIVGVWTVLQNVTKSTEVANATGFFNGVAYVFASAFPYAMGALYSFTGNLQNGFFLLAALMAVAVFSSLPLIKRRL</sequence>
<evidence type="ECO:0000256" key="3">
    <source>
        <dbReference type="ARBA" id="ARBA00022989"/>
    </source>
</evidence>
<dbReference type="SUPFAM" id="SSF103473">
    <property type="entry name" value="MFS general substrate transporter"/>
    <property type="match status" value="1"/>
</dbReference>
<feature type="transmembrane region" description="Helical" evidence="5">
    <location>
        <begin position="24"/>
        <end position="41"/>
    </location>
</feature>
<dbReference type="STRING" id="706587.Desti_3495"/>
<dbReference type="Gene3D" id="1.20.1250.20">
    <property type="entry name" value="MFS general substrate transporter like domains"/>
    <property type="match status" value="2"/>
</dbReference>
<evidence type="ECO:0000313" key="8">
    <source>
        <dbReference type="Proteomes" id="UP000006055"/>
    </source>
</evidence>
<feature type="transmembrane region" description="Helical" evidence="5">
    <location>
        <begin position="340"/>
        <end position="361"/>
    </location>
</feature>
<dbReference type="InterPro" id="IPR050382">
    <property type="entry name" value="MFS_Na/Anion_cotransporter"/>
</dbReference>
<dbReference type="PROSITE" id="PS50850">
    <property type="entry name" value="MFS"/>
    <property type="match status" value="1"/>
</dbReference>
<dbReference type="InterPro" id="IPR036259">
    <property type="entry name" value="MFS_trans_sf"/>
</dbReference>
<dbReference type="HOGENOM" id="CLU_001265_5_1_7"/>
<keyword evidence="3 5" id="KW-1133">Transmembrane helix</keyword>
<feature type="transmembrane region" description="Helical" evidence="5">
    <location>
        <begin position="281"/>
        <end position="302"/>
    </location>
</feature>
<feature type="transmembrane region" description="Helical" evidence="5">
    <location>
        <begin position="70"/>
        <end position="91"/>
    </location>
</feature>
<keyword evidence="4 5" id="KW-0472">Membrane</keyword>
<feature type="transmembrane region" description="Helical" evidence="5">
    <location>
        <begin position="248"/>
        <end position="269"/>
    </location>
</feature>
<evidence type="ECO:0000256" key="4">
    <source>
        <dbReference type="ARBA" id="ARBA00023136"/>
    </source>
</evidence>
<proteinExistence type="predicted"/>
<dbReference type="KEGG" id="dti:Desti_3495"/>
<feature type="transmembrane region" description="Helical" evidence="5">
    <location>
        <begin position="159"/>
        <end position="182"/>
    </location>
</feature>
<dbReference type="InterPro" id="IPR020846">
    <property type="entry name" value="MFS_dom"/>
</dbReference>
<reference evidence="8" key="1">
    <citation type="submission" date="2012-06" db="EMBL/GenBank/DDBJ databases">
        <title>Complete sequence of chromosome of Desulfomonile tiedjei DSM 6799.</title>
        <authorList>
            <person name="Lucas S."/>
            <person name="Copeland A."/>
            <person name="Lapidus A."/>
            <person name="Glavina del Rio T."/>
            <person name="Dalin E."/>
            <person name="Tice H."/>
            <person name="Bruce D."/>
            <person name="Goodwin L."/>
            <person name="Pitluck S."/>
            <person name="Peters L."/>
            <person name="Ovchinnikova G."/>
            <person name="Zeytun A."/>
            <person name="Lu M."/>
            <person name="Kyrpides N."/>
            <person name="Mavromatis K."/>
            <person name="Ivanova N."/>
            <person name="Brettin T."/>
            <person name="Detter J.C."/>
            <person name="Han C."/>
            <person name="Larimer F."/>
            <person name="Land M."/>
            <person name="Hauser L."/>
            <person name="Markowitz V."/>
            <person name="Cheng J.-F."/>
            <person name="Hugenholtz P."/>
            <person name="Woyke T."/>
            <person name="Wu D."/>
            <person name="Spring S."/>
            <person name="Schroeder M."/>
            <person name="Brambilla E."/>
            <person name="Klenk H.-P."/>
            <person name="Eisen J.A."/>
        </authorList>
    </citation>
    <scope>NUCLEOTIDE SEQUENCE [LARGE SCALE GENOMIC DNA]</scope>
    <source>
        <strain evidence="8">ATCC 49306 / DSM 6799 / DCB-1</strain>
    </source>
</reference>
<comment type="subcellular location">
    <subcellularLocation>
        <location evidence="1">Membrane</location>
        <topology evidence="1">Multi-pass membrane protein</topology>
    </subcellularLocation>
</comment>
<evidence type="ECO:0000256" key="1">
    <source>
        <dbReference type="ARBA" id="ARBA00004141"/>
    </source>
</evidence>
<dbReference type="eggNOG" id="COG2271">
    <property type="taxonomic scope" value="Bacteria"/>
</dbReference>
<dbReference type="CDD" id="cd17319">
    <property type="entry name" value="MFS_ExuT_GudP_like"/>
    <property type="match status" value="1"/>
</dbReference>
<dbReference type="Proteomes" id="UP000006055">
    <property type="component" value="Chromosome"/>
</dbReference>
<evidence type="ECO:0000259" key="6">
    <source>
        <dbReference type="PROSITE" id="PS50850"/>
    </source>
</evidence>
<dbReference type="GO" id="GO:0016020">
    <property type="term" value="C:membrane"/>
    <property type="evidence" value="ECO:0007669"/>
    <property type="project" value="UniProtKB-SubCell"/>
</dbReference>
<dbReference type="PANTHER" id="PTHR11662">
    <property type="entry name" value="SOLUTE CARRIER FAMILY 17"/>
    <property type="match status" value="1"/>
</dbReference>
<keyword evidence="8" id="KW-1185">Reference proteome</keyword>
<dbReference type="GO" id="GO:0022857">
    <property type="term" value="F:transmembrane transporter activity"/>
    <property type="evidence" value="ECO:0007669"/>
    <property type="project" value="InterPro"/>
</dbReference>
<gene>
    <name evidence="7" type="ordered locus">Desti_3495</name>
</gene>
<name>I4C9A5_DESTA</name>
<organism evidence="7 8">
    <name type="scientific">Desulfomonile tiedjei (strain ATCC 49306 / DSM 6799 / DCB-1)</name>
    <dbReference type="NCBI Taxonomy" id="706587"/>
    <lineage>
        <taxon>Bacteria</taxon>
        <taxon>Pseudomonadati</taxon>
        <taxon>Thermodesulfobacteriota</taxon>
        <taxon>Desulfomonilia</taxon>
        <taxon>Desulfomonilales</taxon>
        <taxon>Desulfomonilaceae</taxon>
        <taxon>Desulfomonile</taxon>
    </lineage>
</organism>
<feature type="transmembrane region" description="Helical" evidence="5">
    <location>
        <begin position="103"/>
        <end position="129"/>
    </location>
</feature>
<dbReference type="EMBL" id="CP003360">
    <property type="protein sequence ID" value="AFM26146.1"/>
    <property type="molecule type" value="Genomic_DNA"/>
</dbReference>